<dbReference type="Proteomes" id="UP001225378">
    <property type="component" value="Chromosome"/>
</dbReference>
<keyword evidence="2 8" id="KW-0813">Transport</keyword>
<evidence type="ECO:0000256" key="2">
    <source>
        <dbReference type="ARBA" id="ARBA00022448"/>
    </source>
</evidence>
<comment type="function">
    <text evidence="8">This protein is part of the stalk that links CF(0) to CF(1). It either transmits conformational changes from CF(0) to CF(1) or is implicated in proton conduction.</text>
</comment>
<keyword evidence="7 8" id="KW-0066">ATP synthesis</keyword>
<name>A0AAU7NWD7_9GAMM</name>
<dbReference type="EMBL" id="CP157743">
    <property type="protein sequence ID" value="XBS21278.1"/>
    <property type="molecule type" value="Genomic_DNA"/>
</dbReference>
<keyword evidence="3 8" id="KW-0375">Hydrogen ion transport</keyword>
<dbReference type="GO" id="GO:0005886">
    <property type="term" value="C:plasma membrane"/>
    <property type="evidence" value="ECO:0007669"/>
    <property type="project" value="UniProtKB-SubCell"/>
</dbReference>
<organism evidence="9 10">
    <name type="scientific">Methylomarinum roseum</name>
    <dbReference type="NCBI Taxonomy" id="3067653"/>
    <lineage>
        <taxon>Bacteria</taxon>
        <taxon>Pseudomonadati</taxon>
        <taxon>Pseudomonadota</taxon>
        <taxon>Gammaproteobacteria</taxon>
        <taxon>Methylococcales</taxon>
        <taxon>Methylococcaceae</taxon>
        <taxon>Methylomarinum</taxon>
    </lineage>
</organism>
<dbReference type="InterPro" id="IPR026015">
    <property type="entry name" value="ATP_synth_OSCP/delta_N_sf"/>
</dbReference>
<keyword evidence="10" id="KW-1185">Reference proteome</keyword>
<dbReference type="NCBIfam" id="TIGR01145">
    <property type="entry name" value="ATP_synt_delta"/>
    <property type="match status" value="1"/>
</dbReference>
<dbReference type="AlphaFoldDB" id="A0AAU7NWD7"/>
<comment type="function">
    <text evidence="8">F(1)F(0) ATP synthase produces ATP from ADP in the presence of a proton or sodium gradient. F-type ATPases consist of two structural domains, F(1) containing the extramembraneous catalytic core and F(0) containing the membrane proton channel, linked together by a central stalk and a peripheral stalk. During catalysis, ATP synthesis in the catalytic domain of F(1) is coupled via a rotary mechanism of the central stalk subunits to proton translocation.</text>
</comment>
<evidence type="ECO:0000256" key="8">
    <source>
        <dbReference type="HAMAP-Rule" id="MF_01416"/>
    </source>
</evidence>
<dbReference type="KEGG" id="mech:Q9L42_003905"/>
<dbReference type="Pfam" id="PF00213">
    <property type="entry name" value="OSCP"/>
    <property type="match status" value="1"/>
</dbReference>
<dbReference type="PANTHER" id="PTHR11910">
    <property type="entry name" value="ATP SYNTHASE DELTA CHAIN"/>
    <property type="match status" value="1"/>
</dbReference>
<evidence type="ECO:0000256" key="5">
    <source>
        <dbReference type="ARBA" id="ARBA00023136"/>
    </source>
</evidence>
<dbReference type="RefSeq" id="WP_305909739.1">
    <property type="nucleotide sequence ID" value="NZ_CP157743.1"/>
</dbReference>
<evidence type="ECO:0000256" key="4">
    <source>
        <dbReference type="ARBA" id="ARBA00023065"/>
    </source>
</evidence>
<dbReference type="PRINTS" id="PR00125">
    <property type="entry name" value="ATPASEDELTA"/>
</dbReference>
<keyword evidence="5 8" id="KW-0472">Membrane</keyword>
<evidence type="ECO:0000313" key="9">
    <source>
        <dbReference type="EMBL" id="XBS21278.1"/>
    </source>
</evidence>
<dbReference type="InterPro" id="IPR000711">
    <property type="entry name" value="ATPase_OSCP/dsu"/>
</dbReference>
<evidence type="ECO:0000313" key="10">
    <source>
        <dbReference type="Proteomes" id="UP001225378"/>
    </source>
</evidence>
<dbReference type="SUPFAM" id="SSF47928">
    <property type="entry name" value="N-terminal domain of the delta subunit of the F1F0-ATP synthase"/>
    <property type="match status" value="1"/>
</dbReference>
<accession>A0AAU7NWD7</accession>
<dbReference type="Gene3D" id="1.10.520.20">
    <property type="entry name" value="N-terminal domain of the delta subunit of the F1F0-ATP synthase"/>
    <property type="match status" value="1"/>
</dbReference>
<sequence length="176" mass="19341">MSELSTLARPYAEAAFKRAKEVGAAGIWSDSLAFLSAAMQDKELAAIIDNPRVGKERATQLMMDICEGQIHDEAVNFLKVLIENDRLKLAPQIAALYEQYKADDEGYVNVEVYSAYALTKEEEKKYVATLEKALNKKVHASVSIDKTLIGGIRAKAGDKVIDGSISGQLHQLAKRL</sequence>
<keyword evidence="6 8" id="KW-0139">CF(1)</keyword>
<dbReference type="HAMAP" id="MF_01416">
    <property type="entry name" value="ATP_synth_delta_bact"/>
    <property type="match status" value="1"/>
</dbReference>
<dbReference type="GO" id="GO:0046933">
    <property type="term" value="F:proton-transporting ATP synthase activity, rotational mechanism"/>
    <property type="evidence" value="ECO:0007669"/>
    <property type="project" value="UniProtKB-UniRule"/>
</dbReference>
<keyword evidence="8" id="KW-1003">Cell membrane</keyword>
<evidence type="ECO:0000256" key="7">
    <source>
        <dbReference type="ARBA" id="ARBA00023310"/>
    </source>
</evidence>
<dbReference type="GO" id="GO:0045259">
    <property type="term" value="C:proton-transporting ATP synthase complex"/>
    <property type="evidence" value="ECO:0007669"/>
    <property type="project" value="UniProtKB-KW"/>
</dbReference>
<comment type="subcellular location">
    <subcellularLocation>
        <location evidence="8">Cell membrane</location>
        <topology evidence="8">Peripheral membrane protein</topology>
    </subcellularLocation>
    <subcellularLocation>
        <location evidence="1">Membrane</location>
    </subcellularLocation>
</comment>
<proteinExistence type="inferred from homology"/>
<evidence type="ECO:0000256" key="6">
    <source>
        <dbReference type="ARBA" id="ARBA00023196"/>
    </source>
</evidence>
<protein>
    <recommendedName>
        <fullName evidence="8">ATP synthase subunit delta</fullName>
    </recommendedName>
    <alternativeName>
        <fullName evidence="8">ATP synthase F(1) sector subunit delta</fullName>
    </alternativeName>
    <alternativeName>
        <fullName evidence="8">F-type ATPase subunit delta</fullName>
        <shortName evidence="8">F-ATPase subunit delta</shortName>
    </alternativeName>
</protein>
<keyword evidence="4 8" id="KW-0406">Ion transport</keyword>
<evidence type="ECO:0000256" key="1">
    <source>
        <dbReference type="ARBA" id="ARBA00004370"/>
    </source>
</evidence>
<reference evidence="9 10" key="1">
    <citation type="journal article" date="2024" name="Microbiology">
        <title>Methylomarinum rosea sp. nov., a novel halophilic methanotrophic bacterium from the hypersaline Lake Elton.</title>
        <authorList>
            <person name="Suleimanov R.Z."/>
            <person name="Oshkin I.Y."/>
            <person name="Danilova O.V."/>
            <person name="Suzina N.E."/>
            <person name="Dedysh S.N."/>
        </authorList>
    </citation>
    <scope>NUCLEOTIDE SEQUENCE [LARGE SCALE GENOMIC DNA]</scope>
    <source>
        <strain evidence="9 10">Ch1-1</strain>
    </source>
</reference>
<comment type="similarity">
    <text evidence="8">Belongs to the ATPase delta chain family.</text>
</comment>
<dbReference type="NCBIfam" id="NF004402">
    <property type="entry name" value="PRK05758.2-2"/>
    <property type="match status" value="1"/>
</dbReference>
<gene>
    <name evidence="8" type="primary">atpH</name>
    <name evidence="9" type="ORF">Q9L42_003905</name>
</gene>
<evidence type="ECO:0000256" key="3">
    <source>
        <dbReference type="ARBA" id="ARBA00022781"/>
    </source>
</evidence>